<evidence type="ECO:0000313" key="6">
    <source>
        <dbReference type="Proteomes" id="UP000085678"/>
    </source>
</evidence>
<dbReference type="OrthoDB" id="73680at2759"/>
<evidence type="ECO:0000259" key="5">
    <source>
        <dbReference type="PROSITE" id="PS50002"/>
    </source>
</evidence>
<dbReference type="Proteomes" id="UP000085678">
    <property type="component" value="Unplaced"/>
</dbReference>
<name>A0A1S3IC51_LINAN</name>
<feature type="region of interest" description="Disordered" evidence="3">
    <location>
        <begin position="75"/>
        <end position="102"/>
    </location>
</feature>
<accession>A0A1S3IC51</accession>
<keyword evidence="4" id="KW-0812">Transmembrane</keyword>
<keyword evidence="4" id="KW-1133">Transmembrane helix</keyword>
<gene>
    <name evidence="7 8" type="primary">LOC106162939</name>
</gene>
<evidence type="ECO:0000256" key="1">
    <source>
        <dbReference type="ARBA" id="ARBA00022443"/>
    </source>
</evidence>
<sequence>MGEIVLYQALYNYSPSDEEKEEGYIDIEVNDLLEVTNVAEIEGSIEVPESWLTGTNTRTRDRGLFPGTYVKYVRTSKKTPPLPSKPRKSKPSLPHSQENEYQSMAGLVKTQSSAQSSIDDSGYGSPQAASRRKHVLTEVFFVKPILCGFCKYSFMWIFILTLALN</sequence>
<evidence type="ECO:0000256" key="2">
    <source>
        <dbReference type="PROSITE-ProRule" id="PRU00192"/>
    </source>
</evidence>
<feature type="domain" description="SH3" evidence="5">
    <location>
        <begin position="2"/>
        <end position="75"/>
    </location>
</feature>
<evidence type="ECO:0000256" key="4">
    <source>
        <dbReference type="SAM" id="Phobius"/>
    </source>
</evidence>
<evidence type="ECO:0000313" key="7">
    <source>
        <dbReference type="RefSeq" id="XP_013395835.1"/>
    </source>
</evidence>
<protein>
    <submittedName>
        <fullName evidence="7 8">Phosphatidylinositol 3-kinase regulatory subunit alpha-like</fullName>
    </submittedName>
</protein>
<proteinExistence type="predicted"/>
<dbReference type="GeneID" id="106162939"/>
<dbReference type="SMART" id="SM00326">
    <property type="entry name" value="SH3"/>
    <property type="match status" value="1"/>
</dbReference>
<dbReference type="InterPro" id="IPR001452">
    <property type="entry name" value="SH3_domain"/>
</dbReference>
<keyword evidence="6" id="KW-1185">Reference proteome</keyword>
<reference evidence="7 8" key="1">
    <citation type="submission" date="2025-04" db="UniProtKB">
        <authorList>
            <consortium name="RefSeq"/>
        </authorList>
    </citation>
    <scope>IDENTIFICATION</scope>
    <source>
        <tissue evidence="7 8">Gonads</tissue>
    </source>
</reference>
<organism evidence="6 7">
    <name type="scientific">Lingula anatina</name>
    <name type="common">Brachiopod</name>
    <name type="synonym">Lingula unguis</name>
    <dbReference type="NCBI Taxonomy" id="7574"/>
    <lineage>
        <taxon>Eukaryota</taxon>
        <taxon>Metazoa</taxon>
        <taxon>Spiralia</taxon>
        <taxon>Lophotrochozoa</taxon>
        <taxon>Brachiopoda</taxon>
        <taxon>Linguliformea</taxon>
        <taxon>Lingulata</taxon>
        <taxon>Lingulida</taxon>
        <taxon>Linguloidea</taxon>
        <taxon>Lingulidae</taxon>
        <taxon>Lingula</taxon>
    </lineage>
</organism>
<dbReference type="RefSeq" id="XP_023933290.1">
    <property type="nucleotide sequence ID" value="XM_024077522.1"/>
</dbReference>
<dbReference type="Gene3D" id="2.30.30.40">
    <property type="entry name" value="SH3 Domains"/>
    <property type="match status" value="1"/>
</dbReference>
<dbReference type="SUPFAM" id="SSF50044">
    <property type="entry name" value="SH3-domain"/>
    <property type="match status" value="1"/>
</dbReference>
<evidence type="ECO:0000313" key="8">
    <source>
        <dbReference type="RefSeq" id="XP_023933290.1"/>
    </source>
</evidence>
<keyword evidence="1 2" id="KW-0728">SH3 domain</keyword>
<dbReference type="KEGG" id="lak:106162939"/>
<dbReference type="InterPro" id="IPR036028">
    <property type="entry name" value="SH3-like_dom_sf"/>
</dbReference>
<dbReference type="RefSeq" id="XP_013395835.1">
    <property type="nucleotide sequence ID" value="XM_013540381.2"/>
</dbReference>
<feature type="transmembrane region" description="Helical" evidence="4">
    <location>
        <begin position="140"/>
        <end position="164"/>
    </location>
</feature>
<dbReference type="PROSITE" id="PS50002">
    <property type="entry name" value="SH3"/>
    <property type="match status" value="1"/>
</dbReference>
<evidence type="ECO:0000256" key="3">
    <source>
        <dbReference type="SAM" id="MobiDB-lite"/>
    </source>
</evidence>
<dbReference type="AlphaFoldDB" id="A0A1S3IC51"/>
<dbReference type="STRING" id="7574.A0A1S3IC51"/>
<keyword evidence="4" id="KW-0472">Membrane</keyword>